<dbReference type="SUPFAM" id="SSF47413">
    <property type="entry name" value="lambda repressor-like DNA-binding domains"/>
    <property type="match status" value="1"/>
</dbReference>
<dbReference type="RefSeq" id="WP_120197625.1">
    <property type="nucleotide sequence ID" value="NZ_MCIA01000030.1"/>
</dbReference>
<keyword evidence="1" id="KW-0805">Transcription regulation</keyword>
<keyword evidence="6" id="KW-1185">Reference proteome</keyword>
<evidence type="ECO:0000256" key="2">
    <source>
        <dbReference type="ARBA" id="ARBA00023125"/>
    </source>
</evidence>
<dbReference type="InterPro" id="IPR000843">
    <property type="entry name" value="HTH_LacI"/>
</dbReference>
<feature type="domain" description="HTH lacI-type" evidence="4">
    <location>
        <begin position="5"/>
        <end position="49"/>
    </location>
</feature>
<dbReference type="CDD" id="cd19974">
    <property type="entry name" value="PBP1_LacI-like"/>
    <property type="match status" value="1"/>
</dbReference>
<comment type="caution">
    <text evidence="5">The sequence shown here is derived from an EMBL/GenBank/DDBJ whole genome shotgun (WGS) entry which is preliminary data.</text>
</comment>
<dbReference type="PANTHER" id="PTHR30146">
    <property type="entry name" value="LACI-RELATED TRANSCRIPTIONAL REPRESSOR"/>
    <property type="match status" value="1"/>
</dbReference>
<dbReference type="InterPro" id="IPR010982">
    <property type="entry name" value="Lambda_DNA-bd_dom_sf"/>
</dbReference>
<evidence type="ECO:0000259" key="4">
    <source>
        <dbReference type="PROSITE" id="PS50932"/>
    </source>
</evidence>
<dbReference type="SUPFAM" id="SSF53822">
    <property type="entry name" value="Periplasmic binding protein-like I"/>
    <property type="match status" value="1"/>
</dbReference>
<dbReference type="Gene3D" id="1.10.260.40">
    <property type="entry name" value="lambda repressor-like DNA-binding domains"/>
    <property type="match status" value="1"/>
</dbReference>
<name>A0A419T062_9FIRM</name>
<evidence type="ECO:0000313" key="6">
    <source>
        <dbReference type="Proteomes" id="UP000284277"/>
    </source>
</evidence>
<dbReference type="EMBL" id="MCIA01000030">
    <property type="protein sequence ID" value="RKD30836.1"/>
    <property type="molecule type" value="Genomic_DNA"/>
</dbReference>
<dbReference type="OrthoDB" id="2026446at2"/>
<dbReference type="PROSITE" id="PS50932">
    <property type="entry name" value="HTH_LACI_2"/>
    <property type="match status" value="1"/>
</dbReference>
<keyword evidence="3" id="KW-0804">Transcription</keyword>
<reference evidence="5 6" key="1">
    <citation type="submission" date="2016-08" db="EMBL/GenBank/DDBJ databases">
        <title>A new outlook on sporulation: Clostridium algidixylanolyticum.</title>
        <authorList>
            <person name="Poppleton D.I."/>
            <person name="Gribaldo S."/>
        </authorList>
    </citation>
    <scope>NUCLEOTIDE SEQUENCE [LARGE SCALE GENOMIC DNA]</scope>
    <source>
        <strain evidence="5 6">SPL73</strain>
    </source>
</reference>
<dbReference type="Pfam" id="PF13377">
    <property type="entry name" value="Peripla_BP_3"/>
    <property type="match status" value="1"/>
</dbReference>
<protein>
    <submittedName>
        <fullName evidence="5">Transcriptional regulator</fullName>
    </submittedName>
</protein>
<accession>A0A419T062</accession>
<gene>
    <name evidence="5" type="ORF">BET01_05860</name>
</gene>
<proteinExistence type="predicted"/>
<keyword evidence="2" id="KW-0238">DNA-binding</keyword>
<organism evidence="5 6">
    <name type="scientific">Lacrimispora algidixylanolytica</name>
    <dbReference type="NCBI Taxonomy" id="94868"/>
    <lineage>
        <taxon>Bacteria</taxon>
        <taxon>Bacillati</taxon>
        <taxon>Bacillota</taxon>
        <taxon>Clostridia</taxon>
        <taxon>Lachnospirales</taxon>
        <taxon>Lachnospiraceae</taxon>
        <taxon>Lacrimispora</taxon>
    </lineage>
</organism>
<sequence>MSKAVTLSHIAKIVGVSTVTVSKAMSDRSGVSEDMRTKIKEVASQLGYQMVTTQKKERASGTGNLGILIPSGFLDRVNSFYWNMYQLVVTSASERGYYCILEIVNQEEEAALTMPKMILDGKVDGVILIGQSNKEYTSFLWGNPHVPVTFMDFYEANQDYDCVISDGFYGMYLLTDYLIKCGHKKIAFVGTPMSTSSITDRYFGYRKALMEQDIPFMQEWVIQDRSLSGDHKAYETIPLPQEMPTAFACSSDYTADVLINGLREAGYLVPEDISVVGFDNCEWDKVVKVPITSYDVRKDRMAELAVCNLVSKIKKESYISGIQIVAGGLVKKKSVSEI</sequence>
<evidence type="ECO:0000256" key="1">
    <source>
        <dbReference type="ARBA" id="ARBA00023015"/>
    </source>
</evidence>
<dbReference type="GO" id="GO:0003700">
    <property type="term" value="F:DNA-binding transcription factor activity"/>
    <property type="evidence" value="ECO:0007669"/>
    <property type="project" value="TreeGrafter"/>
</dbReference>
<dbReference type="Proteomes" id="UP000284277">
    <property type="component" value="Unassembled WGS sequence"/>
</dbReference>
<dbReference type="CDD" id="cd01392">
    <property type="entry name" value="HTH_LacI"/>
    <property type="match status" value="1"/>
</dbReference>
<dbReference type="PANTHER" id="PTHR30146:SF109">
    <property type="entry name" value="HTH-TYPE TRANSCRIPTIONAL REGULATOR GALS"/>
    <property type="match status" value="1"/>
</dbReference>
<evidence type="ECO:0000256" key="3">
    <source>
        <dbReference type="ARBA" id="ARBA00023163"/>
    </source>
</evidence>
<dbReference type="Pfam" id="PF00356">
    <property type="entry name" value="LacI"/>
    <property type="match status" value="1"/>
</dbReference>
<dbReference type="InterPro" id="IPR046335">
    <property type="entry name" value="LacI/GalR-like_sensor"/>
</dbReference>
<dbReference type="InterPro" id="IPR028082">
    <property type="entry name" value="Peripla_BP_I"/>
</dbReference>
<dbReference type="Gene3D" id="3.40.50.2300">
    <property type="match status" value="2"/>
</dbReference>
<dbReference type="AlphaFoldDB" id="A0A419T062"/>
<evidence type="ECO:0000313" key="5">
    <source>
        <dbReference type="EMBL" id="RKD30836.1"/>
    </source>
</evidence>
<dbReference type="GO" id="GO:0000976">
    <property type="term" value="F:transcription cis-regulatory region binding"/>
    <property type="evidence" value="ECO:0007669"/>
    <property type="project" value="TreeGrafter"/>
</dbReference>
<dbReference type="SMART" id="SM00354">
    <property type="entry name" value="HTH_LACI"/>
    <property type="match status" value="1"/>
</dbReference>